<protein>
    <submittedName>
        <fullName evidence="1">Uncharacterized protein</fullName>
    </submittedName>
</protein>
<name>A0A2Z2PKX5_RHIRH</name>
<geneLocation type="plasmid" evidence="1">
    <name>pRi_26-59</name>
</geneLocation>
<proteinExistence type="predicted"/>
<evidence type="ECO:0000313" key="1">
    <source>
        <dbReference type="EMBL" id="ASK42125.1"/>
    </source>
</evidence>
<organism evidence="1">
    <name type="scientific">Rhizobium rhizogenes</name>
    <name type="common">Agrobacterium rhizogenes</name>
    <dbReference type="NCBI Taxonomy" id="359"/>
    <lineage>
        <taxon>Bacteria</taxon>
        <taxon>Pseudomonadati</taxon>
        <taxon>Pseudomonadota</taxon>
        <taxon>Alphaproteobacteria</taxon>
        <taxon>Hyphomicrobiales</taxon>
        <taxon>Rhizobiaceae</taxon>
        <taxon>Rhizobium/Agrobacterium group</taxon>
        <taxon>Rhizobium</taxon>
    </lineage>
</organism>
<dbReference type="AlphaFoldDB" id="A0A2Z2PKX5"/>
<accession>A0A2Z2PKX5</accession>
<reference evidence="1" key="1">
    <citation type="submission" date="2016-10" db="EMBL/GenBank/DDBJ databases">
        <title>Agrobacterium Ti plasmids: Classification based on T-DNA and Vir regions organization.</title>
        <authorList>
            <person name="Nabi N."/>
            <person name="Vial L."/>
            <person name="Ben Hafsa A."/>
            <person name="Chapulliot D."/>
            <person name="Berard A."/>
            <person name="Chauveau A."/>
            <person name="Le Paslier M.-C."/>
            <person name="Harzallah Skhiri F."/>
            <person name="Brunel D."/>
            <person name="Nesme X."/>
            <person name="Chaouachi M."/>
        </authorList>
    </citation>
    <scope>NUCLEOTIDE SEQUENCE</scope>
    <source>
        <strain evidence="1">26-59</strain>
        <plasmid evidence="1">pRi_26-59</plasmid>
    </source>
</reference>
<sequence>MPELFIEYQDEEAPAMAARAAMPTNAAVKRPAIPKLRRSLDFAVAGVIEDGSLDSGRQWAL</sequence>
<keyword evidence="1" id="KW-0614">Plasmid</keyword>
<dbReference type="EMBL" id="KY000033">
    <property type="protein sequence ID" value="ASK42125.1"/>
    <property type="molecule type" value="Genomic_DNA"/>
</dbReference>